<dbReference type="PANTHER" id="PTHR12801:SF158">
    <property type="entry name" value="RNA EXONUCLEASE 4"/>
    <property type="match status" value="1"/>
</dbReference>
<evidence type="ECO:0000313" key="9">
    <source>
        <dbReference type="EMBL" id="VDN06868.1"/>
    </source>
</evidence>
<dbReference type="CDD" id="cd06144">
    <property type="entry name" value="REX4_like"/>
    <property type="match status" value="1"/>
</dbReference>
<sequence length="168" mass="19393">MMIQIPTKAIAFDCEYVGVGIEGKDNMLARISIVNMYGHCIYDKYVKPVEKIIDYRTAISGIRPKPFQKVQLEVHKLLTNRIVVGHSLKNDFKVLNLSHPRKLIRDTANYVPFRKALQIVKTPSLKLLAKKLLGIDIQSGEHDSITDARVAMKLYIMHRNRWENDIHR</sequence>
<dbReference type="FunFam" id="3.30.420.10:FF:000007">
    <property type="entry name" value="Interferon-stimulated exonuclease gene 20"/>
    <property type="match status" value="1"/>
</dbReference>
<accession>A0A0N5D840</accession>
<gene>
    <name evidence="9" type="ORF">TCLT_LOCUS9250</name>
</gene>
<protein>
    <recommendedName>
        <fullName evidence="3">RNA exonuclease 4</fullName>
    </recommendedName>
</protein>
<evidence type="ECO:0000256" key="7">
    <source>
        <dbReference type="ARBA" id="ARBA00023242"/>
    </source>
</evidence>
<dbReference type="GO" id="GO:0003676">
    <property type="term" value="F:nucleic acid binding"/>
    <property type="evidence" value="ECO:0007669"/>
    <property type="project" value="InterPro"/>
</dbReference>
<proteinExistence type="inferred from homology"/>
<evidence type="ECO:0000256" key="5">
    <source>
        <dbReference type="ARBA" id="ARBA00022801"/>
    </source>
</evidence>
<comment type="similarity">
    <text evidence="2">Belongs to the REXO4 family.</text>
</comment>
<comment type="subcellular location">
    <subcellularLocation>
        <location evidence="1">Nucleus</location>
    </subcellularLocation>
</comment>
<dbReference type="SMART" id="SM00479">
    <property type="entry name" value="EXOIII"/>
    <property type="match status" value="1"/>
</dbReference>
<dbReference type="GO" id="GO:0008408">
    <property type="term" value="F:3'-5' exonuclease activity"/>
    <property type="evidence" value="ECO:0007669"/>
    <property type="project" value="InterPro"/>
</dbReference>
<dbReference type="EMBL" id="UYYF01004759">
    <property type="protein sequence ID" value="VDN06868.1"/>
    <property type="molecule type" value="Genomic_DNA"/>
</dbReference>
<reference evidence="11" key="1">
    <citation type="submission" date="2017-02" db="UniProtKB">
        <authorList>
            <consortium name="WormBaseParasite"/>
        </authorList>
    </citation>
    <scope>IDENTIFICATION</scope>
</reference>
<dbReference type="InterPro" id="IPR037431">
    <property type="entry name" value="REX4_DEDDh_dom"/>
</dbReference>
<dbReference type="PANTHER" id="PTHR12801">
    <property type="entry name" value="RNA EXONUCLEASE REXO1 / RECO3 FAMILY MEMBER-RELATED"/>
    <property type="match status" value="1"/>
</dbReference>
<dbReference type="InterPro" id="IPR036397">
    <property type="entry name" value="RNaseH_sf"/>
</dbReference>
<dbReference type="InterPro" id="IPR047021">
    <property type="entry name" value="REXO1/3/4-like"/>
</dbReference>
<keyword evidence="10" id="KW-1185">Reference proteome</keyword>
<dbReference type="InterPro" id="IPR012337">
    <property type="entry name" value="RNaseH-like_sf"/>
</dbReference>
<keyword evidence="7" id="KW-0539">Nucleus</keyword>
<feature type="domain" description="Exonuclease" evidence="8">
    <location>
        <begin position="8"/>
        <end position="164"/>
    </location>
</feature>
<reference evidence="9 10" key="2">
    <citation type="submission" date="2018-11" db="EMBL/GenBank/DDBJ databases">
        <authorList>
            <consortium name="Pathogen Informatics"/>
        </authorList>
    </citation>
    <scope>NUCLEOTIDE SEQUENCE [LARGE SCALE GENOMIC DNA]</scope>
</reference>
<dbReference type="Gene3D" id="3.30.420.10">
    <property type="entry name" value="Ribonuclease H-like superfamily/Ribonuclease H"/>
    <property type="match status" value="1"/>
</dbReference>
<name>A0A0N5D840_THECL</name>
<evidence type="ECO:0000313" key="11">
    <source>
        <dbReference type="WBParaSite" id="TCLT_0000926101-mRNA-1"/>
    </source>
</evidence>
<keyword evidence="6" id="KW-0269">Exonuclease</keyword>
<keyword evidence="4" id="KW-0540">Nuclease</keyword>
<dbReference type="GO" id="GO:0005634">
    <property type="term" value="C:nucleus"/>
    <property type="evidence" value="ECO:0007669"/>
    <property type="project" value="UniProtKB-SubCell"/>
</dbReference>
<dbReference type="InterPro" id="IPR013520">
    <property type="entry name" value="Ribonucl_H"/>
</dbReference>
<keyword evidence="5" id="KW-0378">Hydrolase</keyword>
<dbReference type="WBParaSite" id="TCLT_0000926101-mRNA-1">
    <property type="protein sequence ID" value="TCLT_0000926101-mRNA-1"/>
    <property type="gene ID" value="TCLT_0000926101"/>
</dbReference>
<dbReference type="STRING" id="103827.A0A0N5D840"/>
<dbReference type="SUPFAM" id="SSF53098">
    <property type="entry name" value="Ribonuclease H-like"/>
    <property type="match status" value="1"/>
</dbReference>
<dbReference type="AlphaFoldDB" id="A0A0N5D840"/>
<organism evidence="11">
    <name type="scientific">Thelazia callipaeda</name>
    <name type="common">Oriental eyeworm</name>
    <name type="synonym">Parasitic nematode</name>
    <dbReference type="NCBI Taxonomy" id="103827"/>
    <lineage>
        <taxon>Eukaryota</taxon>
        <taxon>Metazoa</taxon>
        <taxon>Ecdysozoa</taxon>
        <taxon>Nematoda</taxon>
        <taxon>Chromadorea</taxon>
        <taxon>Rhabditida</taxon>
        <taxon>Spirurina</taxon>
        <taxon>Spiruromorpha</taxon>
        <taxon>Thelazioidea</taxon>
        <taxon>Thelaziidae</taxon>
        <taxon>Thelazia</taxon>
    </lineage>
</organism>
<evidence type="ECO:0000313" key="10">
    <source>
        <dbReference type="Proteomes" id="UP000276776"/>
    </source>
</evidence>
<evidence type="ECO:0000256" key="1">
    <source>
        <dbReference type="ARBA" id="ARBA00004123"/>
    </source>
</evidence>
<evidence type="ECO:0000256" key="6">
    <source>
        <dbReference type="ARBA" id="ARBA00022839"/>
    </source>
</evidence>
<dbReference type="OrthoDB" id="8191639at2759"/>
<dbReference type="GO" id="GO:0006364">
    <property type="term" value="P:rRNA processing"/>
    <property type="evidence" value="ECO:0007669"/>
    <property type="project" value="InterPro"/>
</dbReference>
<evidence type="ECO:0000259" key="8">
    <source>
        <dbReference type="SMART" id="SM00479"/>
    </source>
</evidence>
<evidence type="ECO:0000256" key="4">
    <source>
        <dbReference type="ARBA" id="ARBA00022722"/>
    </source>
</evidence>
<evidence type="ECO:0000256" key="3">
    <source>
        <dbReference type="ARBA" id="ARBA00016937"/>
    </source>
</evidence>
<dbReference type="OMA" id="NWPCALP"/>
<evidence type="ECO:0000256" key="2">
    <source>
        <dbReference type="ARBA" id="ARBA00010489"/>
    </source>
</evidence>
<dbReference type="Pfam" id="PF00929">
    <property type="entry name" value="RNase_T"/>
    <property type="match status" value="1"/>
</dbReference>
<dbReference type="Proteomes" id="UP000276776">
    <property type="component" value="Unassembled WGS sequence"/>
</dbReference>